<sequence length="66" mass="7291">MSSDKVEYCTSCGIRLVEKGYVKFPCPQCGAEIGRCTSCRQQGNVYTLSLIHISEPTRLLSISYAV</sequence>
<dbReference type="InterPro" id="IPR011668">
    <property type="entry name" value="HVO_2753-like_ZBP"/>
</dbReference>
<dbReference type="PATRIC" id="fig|2209.91.peg.1582"/>
<organism evidence="2 3">
    <name type="scientific">Methanosarcina mazei</name>
    <name type="common">Methanosarcina frisia</name>
    <dbReference type="NCBI Taxonomy" id="2209"/>
    <lineage>
        <taxon>Archaea</taxon>
        <taxon>Methanobacteriati</taxon>
        <taxon>Methanobacteriota</taxon>
        <taxon>Stenosarchaea group</taxon>
        <taxon>Methanomicrobia</taxon>
        <taxon>Methanosarcinales</taxon>
        <taxon>Methanosarcinaceae</taxon>
        <taxon>Methanosarcina</taxon>
    </lineage>
</organism>
<dbReference type="RefSeq" id="WP_394298299.1">
    <property type="nucleotide sequence ID" value="NZ_JJQX01000245.1"/>
</dbReference>
<comment type="caution">
    <text evidence="2">The sequence shown here is derived from an EMBL/GenBank/DDBJ whole genome shotgun (WGS) entry which is preliminary data.</text>
</comment>
<proteinExistence type="predicted"/>
<dbReference type="InterPro" id="IPR044720">
    <property type="entry name" value="HVO_2753-like"/>
</dbReference>
<dbReference type="AlphaFoldDB" id="A0A0F8UAM5"/>
<dbReference type="EMBL" id="JJQX01000245">
    <property type="protein sequence ID" value="KKH88306.1"/>
    <property type="molecule type" value="Genomic_DNA"/>
</dbReference>
<dbReference type="Pfam" id="PF07754">
    <property type="entry name" value="HVO_2753_ZBP"/>
    <property type="match status" value="1"/>
</dbReference>
<dbReference type="PANTHER" id="PTHR40733">
    <property type="entry name" value="ZINC-RIBBON RNA-BINDING PROTEIN INVOLVED IN TRANSLATION-RELATED"/>
    <property type="match status" value="1"/>
</dbReference>
<feature type="non-terminal residue" evidence="2">
    <location>
        <position position="66"/>
    </location>
</feature>
<evidence type="ECO:0000259" key="1">
    <source>
        <dbReference type="Pfam" id="PF07754"/>
    </source>
</evidence>
<dbReference type="Proteomes" id="UP000034668">
    <property type="component" value="Unassembled WGS sequence"/>
</dbReference>
<reference evidence="2 3" key="1">
    <citation type="journal article" date="2015" name="ISME J.">
        <title>Genomic and phenotypic differentiation among Methanosarcina mazei populations from Columbia River sediment.</title>
        <authorList>
            <person name="Youngblut N.D."/>
            <person name="Wirth J.S."/>
            <person name="Henriksen J.R."/>
            <person name="Smith M."/>
            <person name="Simon H."/>
            <person name="Metcalf W.W."/>
            <person name="Whitaker R.J."/>
        </authorList>
    </citation>
    <scope>NUCLEOTIDE SEQUENCE [LARGE SCALE GENOMIC DNA]</scope>
    <source>
        <strain evidence="2 3">1.H.M.2.4</strain>
    </source>
</reference>
<name>A0A0F8UAM5_METMZ</name>
<accession>A0A0F8UAM5</accession>
<gene>
    <name evidence="2" type="ORF">DU79_07270</name>
</gene>
<evidence type="ECO:0000313" key="3">
    <source>
        <dbReference type="Proteomes" id="UP000034668"/>
    </source>
</evidence>
<protein>
    <submittedName>
        <fullName evidence="2">Zn-ribbon RNA-binding protein</fullName>
    </submittedName>
</protein>
<feature type="domain" description="Small zinc finger protein HVO-2753-like zinc-binding pocket" evidence="1">
    <location>
        <begin position="9"/>
        <end position="47"/>
    </location>
</feature>
<evidence type="ECO:0000313" key="2">
    <source>
        <dbReference type="EMBL" id="KKH88306.1"/>
    </source>
</evidence>
<dbReference type="PANTHER" id="PTHR40733:SF1">
    <property type="entry name" value="SMALL ZINC FINGER PROTEIN HVO-2753-LIKE ZINC-BINDING POCKET DOMAIN-CONTAINING PROTEIN"/>
    <property type="match status" value="1"/>
</dbReference>